<feature type="transmembrane region" description="Helical" evidence="1">
    <location>
        <begin position="33"/>
        <end position="56"/>
    </location>
</feature>
<comment type="caution">
    <text evidence="2">The sequence shown here is derived from an EMBL/GenBank/DDBJ whole genome shotgun (WGS) entry which is preliminary data.</text>
</comment>
<accession>A0ABV0BKQ4</accession>
<reference evidence="2 3" key="1">
    <citation type="submission" date="2024-04" db="EMBL/GenBank/DDBJ databases">
        <title>A novel species isolated from cricket.</title>
        <authorList>
            <person name="Wang H.-C."/>
        </authorList>
    </citation>
    <scope>NUCLEOTIDE SEQUENCE [LARGE SCALE GENOMIC DNA]</scope>
    <source>
        <strain evidence="2 3">WL0021</strain>
    </source>
</reference>
<dbReference type="EMBL" id="JBBYXI010000002">
    <property type="protein sequence ID" value="MEN3930382.1"/>
    <property type="molecule type" value="Genomic_DNA"/>
</dbReference>
<evidence type="ECO:0000313" key="3">
    <source>
        <dbReference type="Proteomes" id="UP001418637"/>
    </source>
</evidence>
<sequence length="126" mass="14152">MILKSLLVWLCIIPLAILNGGLRELVLEPLLGIKIALPLSSFSLCLLIFFVCLWFFPRMQGGQARDYILIGIIWVALTVCFEAAFGMFRQVSLQQMLQAYNPRTGNLWLLVVVFVGVAPWLAGKIK</sequence>
<dbReference type="Proteomes" id="UP001418637">
    <property type="component" value="Unassembled WGS sequence"/>
</dbReference>
<dbReference type="RefSeq" id="WP_346336393.1">
    <property type="nucleotide sequence ID" value="NZ_JBBYXI010000002.1"/>
</dbReference>
<keyword evidence="3" id="KW-1185">Reference proteome</keyword>
<keyword evidence="1" id="KW-0472">Membrane</keyword>
<feature type="transmembrane region" description="Helical" evidence="1">
    <location>
        <begin position="68"/>
        <end position="87"/>
    </location>
</feature>
<proteinExistence type="predicted"/>
<keyword evidence="1" id="KW-0812">Transmembrane</keyword>
<feature type="transmembrane region" description="Helical" evidence="1">
    <location>
        <begin position="107"/>
        <end position="123"/>
    </location>
</feature>
<name>A0ABV0BKQ4_9HYPH</name>
<gene>
    <name evidence="2" type="ORF">WJT86_04805</name>
</gene>
<keyword evidence="1" id="KW-1133">Transmembrane helix</keyword>
<evidence type="ECO:0000256" key="1">
    <source>
        <dbReference type="SAM" id="Phobius"/>
    </source>
</evidence>
<organism evidence="2 3">
    <name type="scientific">Hohaiivirga grylli</name>
    <dbReference type="NCBI Taxonomy" id="3133970"/>
    <lineage>
        <taxon>Bacteria</taxon>
        <taxon>Pseudomonadati</taxon>
        <taxon>Pseudomonadota</taxon>
        <taxon>Alphaproteobacteria</taxon>
        <taxon>Hyphomicrobiales</taxon>
        <taxon>Methylobacteriaceae</taxon>
        <taxon>Hohaiivirga</taxon>
    </lineage>
</organism>
<evidence type="ECO:0000313" key="2">
    <source>
        <dbReference type="EMBL" id="MEN3930382.1"/>
    </source>
</evidence>
<protein>
    <submittedName>
        <fullName evidence="2">Uncharacterized protein</fullName>
    </submittedName>
</protein>